<keyword evidence="1" id="KW-1133">Transmembrane helix</keyword>
<dbReference type="SUPFAM" id="SSF53850">
    <property type="entry name" value="Periplasmic binding protein-like II"/>
    <property type="match status" value="1"/>
</dbReference>
<feature type="transmembrane region" description="Helical" evidence="1">
    <location>
        <begin position="21"/>
        <end position="45"/>
    </location>
</feature>
<keyword evidence="1" id="KW-0472">Membrane</keyword>
<dbReference type="Pfam" id="PF13531">
    <property type="entry name" value="SBP_bac_11"/>
    <property type="match status" value="1"/>
</dbReference>
<proteinExistence type="predicted"/>
<evidence type="ECO:0000313" key="4">
    <source>
        <dbReference type="Proteomes" id="UP000198348"/>
    </source>
</evidence>
<dbReference type="EMBL" id="FZNW01000004">
    <property type="protein sequence ID" value="SNR38282.1"/>
    <property type="molecule type" value="Genomic_DNA"/>
</dbReference>
<gene>
    <name evidence="3" type="ORF">SAMN06265360_104118</name>
</gene>
<dbReference type="OrthoDB" id="5621159at2"/>
<name>A0A238VVB8_9PSEU</name>
<dbReference type="SUPFAM" id="SSF53300">
    <property type="entry name" value="vWA-like"/>
    <property type="match status" value="1"/>
</dbReference>
<organism evidence="3 4">
    <name type="scientific">Haloechinothrix alba</name>
    <dbReference type="NCBI Taxonomy" id="664784"/>
    <lineage>
        <taxon>Bacteria</taxon>
        <taxon>Bacillati</taxon>
        <taxon>Actinomycetota</taxon>
        <taxon>Actinomycetes</taxon>
        <taxon>Pseudonocardiales</taxon>
        <taxon>Pseudonocardiaceae</taxon>
        <taxon>Haloechinothrix</taxon>
    </lineage>
</organism>
<dbReference type="InterPro" id="IPR036465">
    <property type="entry name" value="vWFA_dom_sf"/>
</dbReference>
<dbReference type="Pfam" id="PF13519">
    <property type="entry name" value="VWA_2"/>
    <property type="match status" value="1"/>
</dbReference>
<accession>A0A238VVB8</accession>
<dbReference type="Proteomes" id="UP000198348">
    <property type="component" value="Unassembled WGS sequence"/>
</dbReference>
<dbReference type="InterPro" id="IPR002035">
    <property type="entry name" value="VWF_A"/>
</dbReference>
<dbReference type="PROSITE" id="PS50234">
    <property type="entry name" value="VWFA"/>
    <property type="match status" value="1"/>
</dbReference>
<dbReference type="Gene3D" id="3.40.50.410">
    <property type="entry name" value="von Willebrand factor, type A domain"/>
    <property type="match status" value="1"/>
</dbReference>
<evidence type="ECO:0000313" key="3">
    <source>
        <dbReference type="EMBL" id="SNR38282.1"/>
    </source>
</evidence>
<dbReference type="SMART" id="SM00327">
    <property type="entry name" value="VWA"/>
    <property type="match status" value="1"/>
</dbReference>
<reference evidence="3 4" key="1">
    <citation type="submission" date="2017-06" db="EMBL/GenBank/DDBJ databases">
        <authorList>
            <person name="Kim H.J."/>
            <person name="Triplett B.A."/>
        </authorList>
    </citation>
    <scope>NUCLEOTIDE SEQUENCE [LARGE SCALE GENOMIC DNA]</scope>
    <source>
        <strain evidence="3 4">DSM 45207</strain>
    </source>
</reference>
<evidence type="ECO:0000259" key="2">
    <source>
        <dbReference type="PROSITE" id="PS50234"/>
    </source>
</evidence>
<evidence type="ECO:0000256" key="1">
    <source>
        <dbReference type="SAM" id="Phobius"/>
    </source>
</evidence>
<feature type="domain" description="VWFA" evidence="2">
    <location>
        <begin position="375"/>
        <end position="567"/>
    </location>
</feature>
<dbReference type="AlphaFoldDB" id="A0A238VVB8"/>
<sequence length="577" mass="60596">MGARTVSGRHRSGPRARRRTGTIAAAVSGLVAALVAAAGLAWGVFDGPGCGGDEPFIVDAAPSIAPALTEFAEEDLPDADGKAACLDPEIRATEPASVAGAYHADNGGPDHAGDGSTALWIPDSTLWLKRTHAEDESVPEHGSSIATSPVVLATTDEHASDVGWPDEQLTWTRVLHEDAVPGAVDPNASAASLIAVMSIGAHDWDDGTRTRIVQAMAKHAIAPSDNPFNRLPGGGTEPTVDAFPTSEQQVIPGTHEEKDSPAPIVTAYPEVPTPWLDYPAVVLADGDDERRESAELFRDALFSEAAAERLAAHGFRDVDGVLSGNAMETATGHAESDAAVNRAVRTDAGPVGPPPSSDRAESALEKWSTVSKEGRMLVVLDVSGSMNAAVPGTEVTRMEATVDAVAQGMHLLRPGTDVSHWEFGHELDGDKHHRLLSPWQEVSTHLADGLPQKLDEKVSEPGGPTALYDTTLAAYEEMLDARDEEQLSVIIIFTDGADENPDGISREELLAELDSHTGAGKAVPVVFIGLGTDVDPAELTEISEITGGEVFLSEQIGDLEEIFFDSLSALACDTPGC</sequence>
<protein>
    <submittedName>
        <fullName evidence="3">von Willebrand factor type A domain-containing protein</fullName>
    </submittedName>
</protein>
<keyword evidence="1" id="KW-0812">Transmembrane</keyword>
<keyword evidence="4" id="KW-1185">Reference proteome</keyword>